<dbReference type="Proteomes" id="UP000005207">
    <property type="component" value="Linkage group LG18"/>
</dbReference>
<evidence type="ECO:0000256" key="29">
    <source>
        <dbReference type="ARBA" id="ARBA00023273"/>
    </source>
</evidence>
<dbReference type="GO" id="GO:0004016">
    <property type="term" value="F:adenylate cyclase activity"/>
    <property type="evidence" value="ECO:0007669"/>
    <property type="project" value="UniProtKB-EC"/>
</dbReference>
<evidence type="ECO:0000256" key="15">
    <source>
        <dbReference type="ARBA" id="ARBA00022692"/>
    </source>
</evidence>
<sequence>MELSEVRCSSASEELYTINKTPSSSNNSNSSGSARPKRLLWQNAVRHITEQRFIHEQGGGGVKGIGPEEPYDPSQGARKQSAGRTSVGDRHNNGGTKVFPERASSDLGFLQIDCAPSNSDFFLNWGYTYRGVIFPTLRNSFKSRDLERLYQRYFLGQRRKSVVVMNILDVVTKLTLLVLHLTLASIPMDPIKGTLLGFFTGIEVVICALVVVRKDTTSHSYLQYSGVVTWVAMATQILAAGLGYGLLGDGVGYVLFTLFATYSMLPLPLTWAILAGLFTSGLHILVQLLISKNVQLSSNQSVLFMCMNTAGIFISYLSDRAQRQAFLETRRCIEARLRLETENQRQERLVLSVLPRFVVLEMINDMTNVEDEHLQHQFHRIYIHRYENVSILFADVKGFTNLSTTLSAQELVRMLNELFARFDRLAHEHHCLRIKILGDCYYCVSGLPEPRPDHAHCCVEMGLSMIKTIRYVRSRTKHDIDMRIGIHSGSVLCGVLGLRKWQFDVWSWDVDIANKLESGGIPGRIHISKAALDCLNGDYEVEEGHGKDRNDFLRRHNIETYLIKQPEESLLSLPEDIMKEAASSADRRASSATFNEASWSPELPFDNIVGKENVSPATACNSGHDVCTLSPCQRTAIDLRSGDKLRREHIKPFSLMFKDSSALPSFFCLQLEYTARLDFLWRVQAKEEINEMKELREHNENMLRNILPSHVARHFLEKDRDNEELYSQSYDAVGVMFASIPGFADFYSQTEMNNQGVECLRLLNEIIADFDELLGEDRFQDIEKIKTIGSTYMAVSGLSPEKQQCEDKWGHLCALADFAIALNESIQEINKHSFNNFELRIGMTHGSVVAGVIGAKKPQYDIWGKTVNLASRMDSTGVSGKIQVPEETYLILKERGFAFEYRGEIYVKGISEQEGKIRTHFLLGRVQPNPLILQPRKITGQYSLAAVVLGLVQSLNRQKQKQILNENNNSGIMKGHHHYNRRTLLAHGGSEVGGGHHAEAADKTELS</sequence>
<evidence type="ECO:0000256" key="34">
    <source>
        <dbReference type="ARBA" id="ARBA00058052"/>
    </source>
</evidence>
<accession>A0A669CWA4</accession>
<keyword evidence="25" id="KW-0168">Coated pit</keyword>
<feature type="region of interest" description="Disordered" evidence="39">
    <location>
        <begin position="56"/>
        <end position="99"/>
    </location>
</feature>
<dbReference type="PROSITE" id="PS50125">
    <property type="entry name" value="GUANYLATE_CYCLASE_2"/>
    <property type="match status" value="2"/>
</dbReference>
<comment type="function">
    <text evidence="34">Catalyzes the formation of cAMP in response to calcium entry leadings to cAMP signaling activation that affect processes suche as synaptic plasticity and insulin secretion. Plays a role in many brain functions, such as learning, memory, drug addiction, and anxiety modulation through regulation of synaptic plasticity by modulating long-term memory and long-term potentiation (LTP) through CREB transcription factor activity modulation. Plays a central role in insulin secretion by controlling glucose homeostasis through glucagon-like peptide 1 and glucose signaling pathway and maintains insulin secretion through calcium-dependent PKA activation leading to vesicle pool replenishment. Also, allows PTGER3 to induce potentiation of PTGER4-mediated PLA2 secretion by switching from a negative to a positive regulation, during the IL1B induced-dedifferentiation of smooth muscle cells.</text>
</comment>
<dbReference type="InterPro" id="IPR001054">
    <property type="entry name" value="A/G_cyclase"/>
</dbReference>
<dbReference type="GO" id="GO:0007189">
    <property type="term" value="P:adenylate cyclase-activating G protein-coupled receptor signaling pathway"/>
    <property type="evidence" value="ECO:0007669"/>
    <property type="project" value="TreeGrafter"/>
</dbReference>
<organism evidence="42 43">
    <name type="scientific">Oreochromis niloticus</name>
    <name type="common">Nile tilapia</name>
    <name type="synonym">Tilapia nilotica</name>
    <dbReference type="NCBI Taxonomy" id="8128"/>
    <lineage>
        <taxon>Eukaryota</taxon>
        <taxon>Metazoa</taxon>
        <taxon>Chordata</taxon>
        <taxon>Craniata</taxon>
        <taxon>Vertebrata</taxon>
        <taxon>Euteleostomi</taxon>
        <taxon>Actinopterygii</taxon>
        <taxon>Neopterygii</taxon>
        <taxon>Teleostei</taxon>
        <taxon>Neoteleostei</taxon>
        <taxon>Acanthomorphata</taxon>
        <taxon>Ovalentaria</taxon>
        <taxon>Cichlomorphae</taxon>
        <taxon>Cichliformes</taxon>
        <taxon>Cichlidae</taxon>
        <taxon>African cichlids</taxon>
        <taxon>Pseudocrenilabrinae</taxon>
        <taxon>Oreochromini</taxon>
        <taxon>Oreochromis</taxon>
    </lineage>
</organism>
<feature type="domain" description="Guanylate cyclase" evidence="41">
    <location>
        <begin position="390"/>
        <end position="517"/>
    </location>
</feature>
<evidence type="ECO:0000256" key="37">
    <source>
        <dbReference type="PIRSR" id="PIRSR039050-50"/>
    </source>
</evidence>
<comment type="cofactor">
    <cofactor evidence="2">
        <name>Mn(2+)</name>
        <dbReference type="ChEBI" id="CHEBI:29035"/>
    </cofactor>
</comment>
<dbReference type="FunFam" id="3.30.70.1230:FF:000001">
    <property type="entry name" value="Adenylate cyclase"/>
    <property type="match status" value="1"/>
</dbReference>
<keyword evidence="20 36" id="KW-0460">Magnesium</keyword>
<dbReference type="SMART" id="SM00044">
    <property type="entry name" value="CYCc"/>
    <property type="match status" value="2"/>
</dbReference>
<feature type="binding site" evidence="37">
    <location>
        <begin position="437"/>
        <end position="439"/>
    </location>
    <ligand>
        <name>ATP</name>
        <dbReference type="ChEBI" id="CHEBI:30616"/>
    </ligand>
</feature>
<keyword evidence="16 36" id="KW-0479">Metal-binding</keyword>
<dbReference type="InterPro" id="IPR009398">
    <property type="entry name" value="Adcy_conserved_dom"/>
</dbReference>
<evidence type="ECO:0000256" key="20">
    <source>
        <dbReference type="ARBA" id="ARBA00022842"/>
    </source>
</evidence>
<reference evidence="42" key="3">
    <citation type="submission" date="2025-09" db="UniProtKB">
        <authorList>
            <consortium name="Ensembl"/>
        </authorList>
    </citation>
    <scope>IDENTIFICATION</scope>
</reference>
<keyword evidence="12" id="KW-1003">Cell membrane</keyword>
<reference evidence="42" key="2">
    <citation type="submission" date="2025-08" db="UniProtKB">
        <authorList>
            <consortium name="Ensembl"/>
        </authorList>
    </citation>
    <scope>IDENTIFICATION</scope>
</reference>
<evidence type="ECO:0000256" key="24">
    <source>
        <dbReference type="ARBA" id="ARBA00023136"/>
    </source>
</evidence>
<dbReference type="GO" id="GO:0005524">
    <property type="term" value="F:ATP binding"/>
    <property type="evidence" value="ECO:0007669"/>
    <property type="project" value="UniProtKB-UniRule"/>
</dbReference>
<evidence type="ECO:0000256" key="28">
    <source>
        <dbReference type="ARBA" id="ARBA00023239"/>
    </source>
</evidence>
<dbReference type="InterPro" id="IPR029787">
    <property type="entry name" value="Nucleotide_cyclase"/>
</dbReference>
<evidence type="ECO:0000256" key="5">
    <source>
        <dbReference type="ARBA" id="ARBA00004221"/>
    </source>
</evidence>
<evidence type="ECO:0000256" key="30">
    <source>
        <dbReference type="ARBA" id="ARBA00023329"/>
    </source>
</evidence>
<evidence type="ECO:0000256" key="4">
    <source>
        <dbReference type="ARBA" id="ARBA00004187"/>
    </source>
</evidence>
<keyword evidence="15 40" id="KW-0812">Transmembrane</keyword>
<keyword evidence="22 36" id="KW-0115">cAMP biosynthesis</keyword>
<dbReference type="GeneTree" id="ENSGT00940000158742"/>
<evidence type="ECO:0000256" key="39">
    <source>
        <dbReference type="SAM" id="MobiDB-lite"/>
    </source>
</evidence>
<dbReference type="GO" id="GO:0005905">
    <property type="term" value="C:clathrin-coated pit"/>
    <property type="evidence" value="ECO:0007669"/>
    <property type="project" value="UniProtKB-KW"/>
</dbReference>
<dbReference type="Gene3D" id="3.30.70.1230">
    <property type="entry name" value="Nucleotide cyclase"/>
    <property type="match status" value="2"/>
</dbReference>
<feature type="region of interest" description="Disordered" evidence="39">
    <location>
        <begin position="986"/>
        <end position="1007"/>
    </location>
</feature>
<keyword evidence="14" id="KW-0597">Phosphoprotein</keyword>
<comment type="catalytic activity">
    <reaction evidence="1 36">
        <text>ATP = 3',5'-cyclic AMP + diphosphate</text>
        <dbReference type="Rhea" id="RHEA:15389"/>
        <dbReference type="ChEBI" id="CHEBI:30616"/>
        <dbReference type="ChEBI" id="CHEBI:33019"/>
        <dbReference type="ChEBI" id="CHEBI:58165"/>
        <dbReference type="EC" id="4.6.1.1"/>
    </reaction>
</comment>
<evidence type="ECO:0000256" key="8">
    <source>
        <dbReference type="ARBA" id="ARBA00004345"/>
    </source>
</evidence>
<comment type="subcellular location">
    <subcellularLocation>
        <location evidence="5">Apical cell membrane</location>
    </subcellularLocation>
    <subcellularLocation>
        <location evidence="4">Basolateral cell membrane</location>
    </subcellularLocation>
    <subcellularLocation>
        <location evidence="10">Cell membrane</location>
        <topology evidence="10">Multi-pass membrane protein</topology>
    </subcellularLocation>
    <subcellularLocation>
        <location evidence="6">Cell projection</location>
        <location evidence="6">Dendrite</location>
    </subcellularLocation>
    <subcellularLocation>
        <location evidence="9">Cytoplasmic vesicle</location>
        <location evidence="9">Clathrin-coated vesicle membrane</location>
    </subcellularLocation>
    <subcellularLocation>
        <location evidence="7">Membrane raft</location>
    </subcellularLocation>
    <subcellularLocation>
        <location evidence="8">Membrane</location>
        <location evidence="8">Caveola</location>
    </subcellularLocation>
    <subcellularLocation>
        <location evidence="33">Membrane</location>
        <location evidence="33">Coated pit</location>
    </subcellularLocation>
    <subcellularLocation>
        <location evidence="31">Postsynaptic density</location>
    </subcellularLocation>
    <subcellularLocation>
        <location evidence="32">Presynaptic cell membrane</location>
    </subcellularLocation>
</comment>
<feature type="transmembrane region" description="Helical" evidence="40">
    <location>
        <begin position="195"/>
        <end position="212"/>
    </location>
</feature>
<dbReference type="GO" id="GO:0006171">
    <property type="term" value="P:cAMP biosynthetic process"/>
    <property type="evidence" value="ECO:0007669"/>
    <property type="project" value="UniProtKB-KW"/>
</dbReference>
<feature type="transmembrane region" description="Helical" evidence="40">
    <location>
        <begin position="162"/>
        <end position="183"/>
    </location>
</feature>
<dbReference type="GO" id="GO:0042734">
    <property type="term" value="C:presynaptic membrane"/>
    <property type="evidence" value="ECO:0007669"/>
    <property type="project" value="UniProtKB-SubCell"/>
</dbReference>
<evidence type="ECO:0000256" key="19">
    <source>
        <dbReference type="ARBA" id="ARBA00022840"/>
    </source>
</evidence>
<feature type="binding site" evidence="37">
    <location>
        <position position="908"/>
    </location>
    <ligand>
        <name>ATP</name>
        <dbReference type="ChEBI" id="CHEBI:30616"/>
    </ligand>
</feature>
<evidence type="ECO:0000259" key="41">
    <source>
        <dbReference type="PROSITE" id="PS50125"/>
    </source>
</evidence>
<evidence type="ECO:0000256" key="40">
    <source>
        <dbReference type="SAM" id="Phobius"/>
    </source>
</evidence>
<dbReference type="Pfam" id="PF16214">
    <property type="entry name" value="AC_N"/>
    <property type="match status" value="1"/>
</dbReference>
<feature type="compositionally biased region" description="Basic and acidic residues" evidence="39">
    <location>
        <begin position="994"/>
        <end position="1007"/>
    </location>
</feature>
<evidence type="ECO:0000256" key="21">
    <source>
        <dbReference type="ARBA" id="ARBA00022989"/>
    </source>
</evidence>
<evidence type="ECO:0000256" key="26">
    <source>
        <dbReference type="ARBA" id="ARBA00023180"/>
    </source>
</evidence>
<dbReference type="PANTHER" id="PTHR45627:SF5">
    <property type="entry name" value="ADENYLATE CYCLASE"/>
    <property type="match status" value="1"/>
</dbReference>
<keyword evidence="28 36" id="KW-0456">Lyase</keyword>
<evidence type="ECO:0000256" key="31">
    <source>
        <dbReference type="ARBA" id="ARBA00034105"/>
    </source>
</evidence>
<evidence type="ECO:0000256" key="27">
    <source>
        <dbReference type="ARBA" id="ARBA00023211"/>
    </source>
</evidence>
<protein>
    <recommendedName>
        <fullName evidence="35 36">Adenylate cyclase type 8</fullName>
        <ecNumber evidence="11 36">4.6.1.1</ecNumber>
    </recommendedName>
</protein>
<evidence type="ECO:0000256" key="33">
    <source>
        <dbReference type="ARBA" id="ARBA00037878"/>
    </source>
</evidence>
<keyword evidence="17" id="KW-0677">Repeat</keyword>
<evidence type="ECO:0000256" key="14">
    <source>
        <dbReference type="ARBA" id="ARBA00022553"/>
    </source>
</evidence>
<feature type="domain" description="Guanylate cyclase" evidence="41">
    <location>
        <begin position="734"/>
        <end position="874"/>
    </location>
</feature>
<keyword evidence="29" id="KW-0966">Cell projection</keyword>
<evidence type="ECO:0000313" key="43">
    <source>
        <dbReference type="Proteomes" id="UP000005207"/>
    </source>
</evidence>
<evidence type="ECO:0000256" key="10">
    <source>
        <dbReference type="ARBA" id="ARBA00004651"/>
    </source>
</evidence>
<evidence type="ECO:0000256" key="7">
    <source>
        <dbReference type="ARBA" id="ARBA00004285"/>
    </source>
</evidence>
<dbReference type="GO" id="GO:0005901">
    <property type="term" value="C:caveola"/>
    <property type="evidence" value="ECO:0007669"/>
    <property type="project" value="UniProtKB-SubCell"/>
</dbReference>
<keyword evidence="23" id="KW-0770">Synapse</keyword>
<dbReference type="InterPro" id="IPR030672">
    <property type="entry name" value="Adcy"/>
</dbReference>
<dbReference type="GO" id="GO:0030425">
    <property type="term" value="C:dendrite"/>
    <property type="evidence" value="ECO:0007669"/>
    <property type="project" value="UniProtKB-SubCell"/>
</dbReference>
<feature type="transmembrane region" description="Helical" evidence="40">
    <location>
        <begin position="224"/>
        <end position="247"/>
    </location>
</feature>
<evidence type="ECO:0000256" key="22">
    <source>
        <dbReference type="ARBA" id="ARBA00022998"/>
    </source>
</evidence>
<evidence type="ECO:0000256" key="18">
    <source>
        <dbReference type="ARBA" id="ARBA00022741"/>
    </source>
</evidence>
<feature type="binding site" evidence="37">
    <location>
        <begin position="861"/>
        <end position="863"/>
    </location>
    <ligand>
        <name>ATP</name>
        <dbReference type="ChEBI" id="CHEBI:30616"/>
    </ligand>
</feature>
<comment type="cofactor">
    <cofactor evidence="3 36">
        <name>Mg(2+)</name>
        <dbReference type="ChEBI" id="CHEBI:18420"/>
    </cofactor>
</comment>
<dbReference type="Pfam" id="PF06327">
    <property type="entry name" value="Adcy_cons_dom"/>
    <property type="match status" value="1"/>
</dbReference>
<evidence type="ECO:0000256" key="2">
    <source>
        <dbReference type="ARBA" id="ARBA00001936"/>
    </source>
</evidence>
<dbReference type="Pfam" id="PF00211">
    <property type="entry name" value="Guanylate_cyc"/>
    <property type="match status" value="2"/>
</dbReference>
<evidence type="ECO:0000256" key="13">
    <source>
        <dbReference type="ARBA" id="ARBA00022481"/>
    </source>
</evidence>
<comment type="function">
    <text evidence="36">Catalyzes the formation of the signaling molecule cAMP in response to G-protein signaling.</text>
</comment>
<keyword evidence="18 36" id="KW-0547">Nucleotide-binding</keyword>
<dbReference type="PANTHER" id="PTHR45627">
    <property type="entry name" value="ADENYLATE CYCLASE TYPE 1"/>
    <property type="match status" value="1"/>
</dbReference>
<dbReference type="CDD" id="cd07302">
    <property type="entry name" value="CHD"/>
    <property type="match status" value="2"/>
</dbReference>
<keyword evidence="30" id="KW-0968">Cytoplasmic vesicle</keyword>
<keyword evidence="24 36" id="KW-0472">Membrane</keyword>
<keyword evidence="26" id="KW-0325">Glycoprotein</keyword>
<dbReference type="GO" id="GO:0035556">
    <property type="term" value="P:intracellular signal transduction"/>
    <property type="evidence" value="ECO:0007669"/>
    <property type="project" value="InterPro"/>
</dbReference>
<evidence type="ECO:0000256" key="12">
    <source>
        <dbReference type="ARBA" id="ARBA00022475"/>
    </source>
</evidence>
<dbReference type="FunFam" id="3.30.70.1230:FF:000011">
    <property type="entry name" value="Adenylate cyclase"/>
    <property type="match status" value="1"/>
</dbReference>
<feature type="binding site" evidence="37">
    <location>
        <position position="483"/>
    </location>
    <ligand>
        <name>ATP</name>
        <dbReference type="ChEBI" id="CHEBI:30616"/>
    </ligand>
</feature>
<evidence type="ECO:0000256" key="1">
    <source>
        <dbReference type="ARBA" id="ARBA00001593"/>
    </source>
</evidence>
<evidence type="ECO:0000256" key="16">
    <source>
        <dbReference type="ARBA" id="ARBA00022723"/>
    </source>
</evidence>
<feature type="binding site" evidence="37">
    <location>
        <begin position="395"/>
        <end position="400"/>
    </location>
    <ligand>
        <name>ATP</name>
        <dbReference type="ChEBI" id="CHEBI:30616"/>
    </ligand>
</feature>
<name>A0A669CWA4_ORENI</name>
<evidence type="ECO:0000256" key="6">
    <source>
        <dbReference type="ARBA" id="ARBA00004279"/>
    </source>
</evidence>
<dbReference type="GO" id="GO:0046872">
    <property type="term" value="F:metal ion binding"/>
    <property type="evidence" value="ECO:0007669"/>
    <property type="project" value="UniProtKB-KW"/>
</dbReference>
<proteinExistence type="inferred from homology"/>
<feature type="transmembrane region" description="Helical" evidence="40">
    <location>
        <begin position="267"/>
        <end position="290"/>
    </location>
</feature>
<dbReference type="GO" id="GO:0050796">
    <property type="term" value="P:regulation of insulin secretion"/>
    <property type="evidence" value="ECO:0007669"/>
    <property type="project" value="UniProtKB-ARBA"/>
</dbReference>
<dbReference type="InterPro" id="IPR018297">
    <property type="entry name" value="A/G_cyclase_CS"/>
</dbReference>
<dbReference type="SUPFAM" id="SSF55073">
    <property type="entry name" value="Nucleotide cyclase"/>
    <property type="match status" value="2"/>
</dbReference>
<dbReference type="GO" id="GO:0016324">
    <property type="term" value="C:apical plasma membrane"/>
    <property type="evidence" value="ECO:0007669"/>
    <property type="project" value="UniProtKB-SubCell"/>
</dbReference>
<evidence type="ECO:0000256" key="9">
    <source>
        <dbReference type="ARBA" id="ARBA00004640"/>
    </source>
</evidence>
<feature type="transmembrane region" description="Helical" evidence="40">
    <location>
        <begin position="302"/>
        <end position="318"/>
    </location>
</feature>
<dbReference type="Ensembl" id="ENSONIT00000060737.1">
    <property type="protein sequence ID" value="ENSONIP00000052351.1"/>
    <property type="gene ID" value="ENSONIG00000012390.2"/>
</dbReference>
<dbReference type="GO" id="GO:0030665">
    <property type="term" value="C:clathrin-coated vesicle membrane"/>
    <property type="evidence" value="ECO:0007669"/>
    <property type="project" value="UniProtKB-SubCell"/>
</dbReference>
<feature type="binding site" evidence="37">
    <location>
        <position position="786"/>
    </location>
    <ligand>
        <name>ATP</name>
        <dbReference type="ChEBI" id="CHEBI:30616"/>
    </ligand>
</feature>
<keyword evidence="27" id="KW-0464">Manganese</keyword>
<dbReference type="GO" id="GO:0016323">
    <property type="term" value="C:basolateral plasma membrane"/>
    <property type="evidence" value="ECO:0007669"/>
    <property type="project" value="UniProtKB-SubCell"/>
</dbReference>
<evidence type="ECO:0000313" key="42">
    <source>
        <dbReference type="Ensembl" id="ENSONIP00000052351.1"/>
    </source>
</evidence>
<evidence type="ECO:0000256" key="36">
    <source>
        <dbReference type="PIRNR" id="PIRNR039050"/>
    </source>
</evidence>
<reference evidence="43" key="1">
    <citation type="submission" date="2012-01" db="EMBL/GenBank/DDBJ databases">
        <title>The Genome Sequence of Oreochromis niloticus (Nile Tilapia).</title>
        <authorList>
            <consortium name="Broad Institute Genome Assembly Team"/>
            <consortium name="Broad Institute Sequencing Platform"/>
            <person name="Di Palma F."/>
            <person name="Johnson J."/>
            <person name="Lander E.S."/>
            <person name="Lindblad-Toh K."/>
        </authorList>
    </citation>
    <scope>NUCLEOTIDE SEQUENCE [LARGE SCALE GENOMIC DNA]</scope>
</reference>
<evidence type="ECO:0000256" key="25">
    <source>
        <dbReference type="ARBA" id="ARBA00023176"/>
    </source>
</evidence>
<keyword evidence="19 36" id="KW-0067">ATP-binding</keyword>
<dbReference type="AlphaFoldDB" id="A0A669CWA4"/>
<comment type="similarity">
    <text evidence="36 38">Belongs to the adenylyl cyclase class-4/guanylyl cyclase family.</text>
</comment>
<dbReference type="PROSITE" id="PS00452">
    <property type="entry name" value="GUANYLATE_CYCLASE_1"/>
    <property type="match status" value="2"/>
</dbReference>
<dbReference type="GO" id="GO:0014069">
    <property type="term" value="C:postsynaptic density"/>
    <property type="evidence" value="ECO:0007669"/>
    <property type="project" value="UniProtKB-SubCell"/>
</dbReference>
<evidence type="ECO:0000256" key="35">
    <source>
        <dbReference type="ARBA" id="ARBA00070495"/>
    </source>
</evidence>
<dbReference type="EC" id="4.6.1.1" evidence="11 36"/>
<keyword evidence="21 40" id="KW-1133">Transmembrane helix</keyword>
<evidence type="ECO:0000256" key="17">
    <source>
        <dbReference type="ARBA" id="ARBA00022737"/>
    </source>
</evidence>
<keyword evidence="13" id="KW-0488">Methylation</keyword>
<feature type="binding site" evidence="37">
    <location>
        <begin position="868"/>
        <end position="872"/>
    </location>
    <ligand>
        <name>ATP</name>
        <dbReference type="ChEBI" id="CHEBI:30616"/>
    </ligand>
</feature>
<dbReference type="PIRSF" id="PIRSF039050">
    <property type="entry name" value="Ade_cyc"/>
    <property type="match status" value="1"/>
</dbReference>
<gene>
    <name evidence="42" type="primary">ADCY8</name>
    <name evidence="42" type="synonym">adcy8</name>
</gene>
<evidence type="ECO:0000256" key="23">
    <source>
        <dbReference type="ARBA" id="ARBA00023018"/>
    </source>
</evidence>
<evidence type="ECO:0000256" key="11">
    <source>
        <dbReference type="ARBA" id="ARBA00012201"/>
    </source>
</evidence>
<evidence type="ECO:0000256" key="3">
    <source>
        <dbReference type="ARBA" id="ARBA00001946"/>
    </source>
</evidence>
<evidence type="ECO:0000256" key="38">
    <source>
        <dbReference type="RuleBase" id="RU000405"/>
    </source>
</evidence>
<evidence type="ECO:0000256" key="32">
    <source>
        <dbReference type="ARBA" id="ARBA00034111"/>
    </source>
</evidence>
<keyword evidence="43" id="KW-1185">Reference proteome</keyword>
<dbReference type="InterPro" id="IPR032628">
    <property type="entry name" value="AC_N"/>
</dbReference>